<accession>A0AA86S593</accession>
<evidence type="ECO:0000256" key="4">
    <source>
        <dbReference type="ARBA" id="ARBA00022824"/>
    </source>
</evidence>
<dbReference type="Gramene" id="rna-AYBTSS11_LOCUS10693">
    <property type="protein sequence ID" value="CAJ1942155.1"/>
    <property type="gene ID" value="gene-AYBTSS11_LOCUS10693"/>
</dbReference>
<keyword evidence="12" id="KW-1185">Reference proteome</keyword>
<evidence type="ECO:0000256" key="10">
    <source>
        <dbReference type="SAM" id="Phobius"/>
    </source>
</evidence>
<reference evidence="11" key="1">
    <citation type="submission" date="2023-10" db="EMBL/GenBank/DDBJ databases">
        <authorList>
            <person name="Domelevo Entfellner J.-B."/>
        </authorList>
    </citation>
    <scope>NUCLEOTIDE SEQUENCE</scope>
</reference>
<dbReference type="PANTHER" id="PTHR31651:SF6">
    <property type="entry name" value="PROTEIN PIN-LIKES 1-LIKE"/>
    <property type="match status" value="1"/>
</dbReference>
<evidence type="ECO:0000313" key="11">
    <source>
        <dbReference type="EMBL" id="CAJ1942155.1"/>
    </source>
</evidence>
<comment type="function">
    <text evidence="8">Involved in cellular auxin homeostasis by regulating auxin metabolism. Regulates intracellular auxin accumulation at the endoplasmic reticulum and thus auxin availability for nuclear auxin signaling.</text>
</comment>
<evidence type="ECO:0000256" key="3">
    <source>
        <dbReference type="ARBA" id="ARBA00022692"/>
    </source>
</evidence>
<evidence type="ECO:0000256" key="1">
    <source>
        <dbReference type="ARBA" id="ARBA00004477"/>
    </source>
</evidence>
<comment type="subcellular location">
    <subcellularLocation>
        <location evidence="1">Endoplasmic reticulum membrane</location>
        <topology evidence="1">Multi-pass membrane protein</topology>
    </subcellularLocation>
</comment>
<dbReference type="GO" id="GO:0005789">
    <property type="term" value="C:endoplasmic reticulum membrane"/>
    <property type="evidence" value="ECO:0007669"/>
    <property type="project" value="UniProtKB-SubCell"/>
</dbReference>
<feature type="transmembrane region" description="Helical" evidence="10">
    <location>
        <begin position="170"/>
        <end position="193"/>
    </location>
</feature>
<feature type="transmembrane region" description="Helical" evidence="10">
    <location>
        <begin position="297"/>
        <end position="318"/>
    </location>
</feature>
<proteinExistence type="inferred from homology"/>
<gene>
    <name evidence="11" type="ORF">AYBTSS11_LOCUS10693</name>
</gene>
<evidence type="ECO:0000256" key="5">
    <source>
        <dbReference type="ARBA" id="ARBA00022989"/>
    </source>
</evidence>
<dbReference type="EMBL" id="OY731400">
    <property type="protein sequence ID" value="CAJ1942155.1"/>
    <property type="molecule type" value="Genomic_DNA"/>
</dbReference>
<keyword evidence="6 10" id="KW-0472">Membrane</keyword>
<sequence length="352" mass="38655">MASRNLPTELSVGGGIWKHSHSMEFLDLFLVALVPVLETLFITLLGLLIATQRLNLLRTVESRNCLNKLVFYIFCPALIVADLAETITFQRLIETWFMVVNIFLTIVVGSILGWILNKIARTPHHLRGLVNGLCGAGNLGNMPLIIVPAVCEQNSSIFGDSSTCSAYGDAYAAVSAGLSSVFIWTYLFIVMGVSTDKNTENKNTSETMTNATYSTETLERFPVNITQSLLTSTDSEDANLELYYKSNYEMDGLCQAGKILYTINICSGKHCDIIGLAIGAISPIQKLMVGDSAPLRFVLMLQYALPPAAIIGTVVQMLGVGESECSLIMIWTYAIATLTLTLWCTFFMWILQ</sequence>
<comment type="similarity">
    <text evidence="9">Belongs to the auxin efflux carrier (TC 2.A.69.2) family.</text>
</comment>
<keyword evidence="5 10" id="KW-1133">Transmembrane helix</keyword>
<feature type="transmembrane region" description="Helical" evidence="10">
    <location>
        <begin position="28"/>
        <end position="49"/>
    </location>
</feature>
<feature type="transmembrane region" description="Helical" evidence="10">
    <location>
        <begin position="128"/>
        <end position="150"/>
    </location>
</feature>
<evidence type="ECO:0000313" key="12">
    <source>
        <dbReference type="Proteomes" id="UP001189624"/>
    </source>
</evidence>
<dbReference type="GO" id="GO:0080162">
    <property type="term" value="P:endoplasmic reticulum to cytosol auxin transport"/>
    <property type="evidence" value="ECO:0007669"/>
    <property type="project" value="InterPro"/>
</dbReference>
<keyword evidence="4" id="KW-0256">Endoplasmic reticulum</keyword>
<evidence type="ECO:0000256" key="2">
    <source>
        <dbReference type="ARBA" id="ARBA00022448"/>
    </source>
</evidence>
<dbReference type="Pfam" id="PF03547">
    <property type="entry name" value="Mem_trans"/>
    <property type="match status" value="2"/>
</dbReference>
<feature type="transmembrane region" description="Helical" evidence="10">
    <location>
        <begin position="69"/>
        <end position="89"/>
    </location>
</feature>
<keyword evidence="7" id="KW-0927">Auxin signaling pathway</keyword>
<dbReference type="Proteomes" id="UP001189624">
    <property type="component" value="Chromosome 3"/>
</dbReference>
<organism evidence="11 12">
    <name type="scientific">Sphenostylis stenocarpa</name>
    <dbReference type="NCBI Taxonomy" id="92480"/>
    <lineage>
        <taxon>Eukaryota</taxon>
        <taxon>Viridiplantae</taxon>
        <taxon>Streptophyta</taxon>
        <taxon>Embryophyta</taxon>
        <taxon>Tracheophyta</taxon>
        <taxon>Spermatophyta</taxon>
        <taxon>Magnoliopsida</taxon>
        <taxon>eudicotyledons</taxon>
        <taxon>Gunneridae</taxon>
        <taxon>Pentapetalae</taxon>
        <taxon>rosids</taxon>
        <taxon>fabids</taxon>
        <taxon>Fabales</taxon>
        <taxon>Fabaceae</taxon>
        <taxon>Papilionoideae</taxon>
        <taxon>50 kb inversion clade</taxon>
        <taxon>NPAAA clade</taxon>
        <taxon>indigoferoid/millettioid clade</taxon>
        <taxon>Phaseoleae</taxon>
        <taxon>Sphenostylis</taxon>
    </lineage>
</organism>
<feature type="transmembrane region" description="Helical" evidence="10">
    <location>
        <begin position="95"/>
        <end position="116"/>
    </location>
</feature>
<evidence type="ECO:0000256" key="8">
    <source>
        <dbReference type="ARBA" id="ARBA00025100"/>
    </source>
</evidence>
<keyword evidence="2" id="KW-0813">Transport</keyword>
<name>A0AA86S593_9FABA</name>
<feature type="transmembrane region" description="Helical" evidence="10">
    <location>
        <begin position="330"/>
        <end position="351"/>
    </location>
</feature>
<evidence type="ECO:0000256" key="6">
    <source>
        <dbReference type="ARBA" id="ARBA00023136"/>
    </source>
</evidence>
<evidence type="ECO:0000256" key="7">
    <source>
        <dbReference type="ARBA" id="ARBA00023294"/>
    </source>
</evidence>
<dbReference type="AlphaFoldDB" id="A0AA86S593"/>
<evidence type="ECO:0000256" key="9">
    <source>
        <dbReference type="ARBA" id="ARBA00025752"/>
    </source>
</evidence>
<dbReference type="GO" id="GO:0009734">
    <property type="term" value="P:auxin-activated signaling pathway"/>
    <property type="evidence" value="ECO:0007669"/>
    <property type="project" value="UniProtKB-KW"/>
</dbReference>
<dbReference type="InterPro" id="IPR045033">
    <property type="entry name" value="PILS1/3/4/5/7"/>
</dbReference>
<dbReference type="PANTHER" id="PTHR31651">
    <property type="match status" value="1"/>
</dbReference>
<protein>
    <submittedName>
        <fullName evidence="11">Uncharacterized protein</fullName>
    </submittedName>
</protein>
<dbReference type="InterPro" id="IPR004776">
    <property type="entry name" value="Mem_transp_PIN-like"/>
</dbReference>
<keyword evidence="3 10" id="KW-0812">Transmembrane</keyword>